<keyword evidence="3" id="KW-1185">Reference proteome</keyword>
<proteinExistence type="predicted"/>
<accession>A0A3D8I8T4</accession>
<feature type="region of interest" description="Disordered" evidence="1">
    <location>
        <begin position="67"/>
        <end position="98"/>
    </location>
</feature>
<gene>
    <name evidence="2" type="ORF">CQA63_00160</name>
</gene>
<organism evidence="2 3">
    <name type="scientific">Helicobacter marmotae</name>
    <dbReference type="NCBI Taxonomy" id="152490"/>
    <lineage>
        <taxon>Bacteria</taxon>
        <taxon>Pseudomonadati</taxon>
        <taxon>Campylobacterota</taxon>
        <taxon>Epsilonproteobacteria</taxon>
        <taxon>Campylobacterales</taxon>
        <taxon>Helicobacteraceae</taxon>
        <taxon>Helicobacter</taxon>
    </lineage>
</organism>
<name>A0A3D8I8T4_9HELI</name>
<dbReference type="EMBL" id="NXLR01000001">
    <property type="protein sequence ID" value="RDU60961.1"/>
    <property type="molecule type" value="Genomic_DNA"/>
</dbReference>
<dbReference type="Proteomes" id="UP000256599">
    <property type="component" value="Unassembled WGS sequence"/>
</dbReference>
<evidence type="ECO:0000313" key="3">
    <source>
        <dbReference type="Proteomes" id="UP000256599"/>
    </source>
</evidence>
<comment type="caution">
    <text evidence="2">The sequence shown here is derived from an EMBL/GenBank/DDBJ whole genome shotgun (WGS) entry which is preliminary data.</text>
</comment>
<protein>
    <submittedName>
        <fullName evidence="2">Uncharacterized protein</fullName>
    </submittedName>
</protein>
<evidence type="ECO:0000313" key="2">
    <source>
        <dbReference type="EMBL" id="RDU60961.1"/>
    </source>
</evidence>
<evidence type="ECO:0000256" key="1">
    <source>
        <dbReference type="SAM" id="MobiDB-lite"/>
    </source>
</evidence>
<reference evidence="2 3" key="1">
    <citation type="submission" date="2018-04" db="EMBL/GenBank/DDBJ databases">
        <title>Novel Campyloabacter and Helicobacter Species and Strains.</title>
        <authorList>
            <person name="Mannion A.J."/>
            <person name="Shen Z."/>
            <person name="Fox J.G."/>
        </authorList>
    </citation>
    <scope>NUCLEOTIDE SEQUENCE [LARGE SCALE GENOMIC DNA]</scope>
    <source>
        <strain evidence="2 3">MIT 98-6070</strain>
    </source>
</reference>
<sequence>MWRIYKGARVLLWGWTSRTSEALAPHYFIKLCTFKPLPLIEKEKRESPATPLVCHSKPPIKGEELLLKTPKGTTSDSDRASAFAKPQNDKLGYPQGKPTHNKHLQRKLVCHSEGARSATEESLKESLVAKRDSSVVTLPLDMTIVAEFLAILTEILRLILKLRMTN</sequence>
<dbReference type="AlphaFoldDB" id="A0A3D8I8T4"/>